<keyword evidence="1" id="KW-0813">Transport</keyword>
<dbReference type="PANTHER" id="PTHR42711:SF17">
    <property type="entry name" value="ABC TRANSPORTER ATP-BINDING PROTEIN"/>
    <property type="match status" value="1"/>
</dbReference>
<dbReference type="InterPro" id="IPR003593">
    <property type="entry name" value="AAA+_ATPase"/>
</dbReference>
<dbReference type="SUPFAM" id="SSF52540">
    <property type="entry name" value="P-loop containing nucleoside triphosphate hydrolases"/>
    <property type="match status" value="1"/>
</dbReference>
<evidence type="ECO:0000256" key="1">
    <source>
        <dbReference type="ARBA" id="ARBA00022448"/>
    </source>
</evidence>
<dbReference type="GO" id="GO:0005524">
    <property type="term" value="F:ATP binding"/>
    <property type="evidence" value="ECO:0007669"/>
    <property type="project" value="UniProtKB-KW"/>
</dbReference>
<dbReference type="InterPro" id="IPR017871">
    <property type="entry name" value="ABC_transporter-like_CS"/>
</dbReference>
<dbReference type="PROSITE" id="PS00211">
    <property type="entry name" value="ABC_TRANSPORTER_1"/>
    <property type="match status" value="1"/>
</dbReference>
<dbReference type="SMART" id="SM00382">
    <property type="entry name" value="AAA"/>
    <property type="match status" value="1"/>
</dbReference>
<evidence type="ECO:0000259" key="4">
    <source>
        <dbReference type="PROSITE" id="PS50893"/>
    </source>
</evidence>
<dbReference type="PANTHER" id="PTHR42711">
    <property type="entry name" value="ABC TRANSPORTER ATP-BINDING PROTEIN"/>
    <property type="match status" value="1"/>
</dbReference>
<organism evidence="5 6">
    <name type="scientific">Luteimonas gilva</name>
    <dbReference type="NCBI Taxonomy" id="2572684"/>
    <lineage>
        <taxon>Bacteria</taxon>
        <taxon>Pseudomonadati</taxon>
        <taxon>Pseudomonadota</taxon>
        <taxon>Gammaproteobacteria</taxon>
        <taxon>Lysobacterales</taxon>
        <taxon>Lysobacteraceae</taxon>
        <taxon>Luteimonas</taxon>
    </lineage>
</organism>
<keyword evidence="3 5" id="KW-0067">ATP-binding</keyword>
<feature type="domain" description="ABC transporter" evidence="4">
    <location>
        <begin position="9"/>
        <end position="232"/>
    </location>
</feature>
<evidence type="ECO:0000256" key="2">
    <source>
        <dbReference type="ARBA" id="ARBA00022741"/>
    </source>
</evidence>
<sequence length="308" mass="33417">MGGQEEVLARLRGAHKAYGKVKALDGVDLSLRGGELLALLGPNGAGKTTAIGLLLGLIRTDAGEAELFGQDPQRIQARRGIGVMLQTATLPPALRVGELIRLTASYYPQPRTLQESAELAGVADLLDRPYGKLSGGQQRRVQFALALCGRPRLLFLDEPTVGLDIQARQKLWAAIRHLIAEGNAVVLTTHYLEEAEALADRVCVMARGKIISEGSVDELRAKVSLKRVRCLTRIDLATARAWPEVVEARMDGERLWLSSDRVEALLRRMLAVDAELTGLEVQAAGLAEAFTELTRDADDTASERREAA</sequence>
<dbReference type="AlphaFoldDB" id="A0A4U5JMT9"/>
<dbReference type="EMBL" id="SZUA01000002">
    <property type="protein sequence ID" value="TKR30525.1"/>
    <property type="molecule type" value="Genomic_DNA"/>
</dbReference>
<reference evidence="5 6" key="1">
    <citation type="submission" date="2019-04" db="EMBL/GenBank/DDBJ databases">
        <title>Reference strain of H23.</title>
        <authorList>
            <person name="Luo X."/>
        </authorList>
    </citation>
    <scope>NUCLEOTIDE SEQUENCE [LARGE SCALE GENOMIC DNA]</scope>
    <source>
        <strain evidence="5 6">H23</strain>
    </source>
</reference>
<keyword evidence="6" id="KW-1185">Reference proteome</keyword>
<protein>
    <submittedName>
        <fullName evidence="5">ABC transporter ATP-binding protein</fullName>
    </submittedName>
</protein>
<accession>A0A4U5JMT9</accession>
<dbReference type="Gene3D" id="3.40.50.300">
    <property type="entry name" value="P-loop containing nucleotide triphosphate hydrolases"/>
    <property type="match status" value="1"/>
</dbReference>
<dbReference type="InterPro" id="IPR027417">
    <property type="entry name" value="P-loop_NTPase"/>
</dbReference>
<keyword evidence="2" id="KW-0547">Nucleotide-binding</keyword>
<dbReference type="GO" id="GO:0016887">
    <property type="term" value="F:ATP hydrolysis activity"/>
    <property type="evidence" value="ECO:0007669"/>
    <property type="project" value="InterPro"/>
</dbReference>
<dbReference type="InterPro" id="IPR003439">
    <property type="entry name" value="ABC_transporter-like_ATP-bd"/>
</dbReference>
<dbReference type="RefSeq" id="WP_137266955.1">
    <property type="nucleotide sequence ID" value="NZ_SZUA01000002.1"/>
</dbReference>
<dbReference type="CDD" id="cd03230">
    <property type="entry name" value="ABC_DR_subfamily_A"/>
    <property type="match status" value="1"/>
</dbReference>
<evidence type="ECO:0000256" key="3">
    <source>
        <dbReference type="ARBA" id="ARBA00022840"/>
    </source>
</evidence>
<name>A0A4U5JMT9_9GAMM</name>
<dbReference type="InterPro" id="IPR050763">
    <property type="entry name" value="ABC_transporter_ATP-binding"/>
</dbReference>
<dbReference type="Proteomes" id="UP000308707">
    <property type="component" value="Unassembled WGS sequence"/>
</dbReference>
<comment type="caution">
    <text evidence="5">The sequence shown here is derived from an EMBL/GenBank/DDBJ whole genome shotgun (WGS) entry which is preliminary data.</text>
</comment>
<proteinExistence type="predicted"/>
<dbReference type="OrthoDB" id="9775490at2"/>
<dbReference type="Pfam" id="PF00005">
    <property type="entry name" value="ABC_tran"/>
    <property type="match status" value="1"/>
</dbReference>
<evidence type="ECO:0000313" key="5">
    <source>
        <dbReference type="EMBL" id="TKR30525.1"/>
    </source>
</evidence>
<dbReference type="PROSITE" id="PS50893">
    <property type="entry name" value="ABC_TRANSPORTER_2"/>
    <property type="match status" value="1"/>
</dbReference>
<gene>
    <name evidence="5" type="ORF">FCE95_10435</name>
</gene>
<evidence type="ECO:0000313" key="6">
    <source>
        <dbReference type="Proteomes" id="UP000308707"/>
    </source>
</evidence>